<evidence type="ECO:0000313" key="1">
    <source>
        <dbReference type="EMBL" id="OLF07409.1"/>
    </source>
</evidence>
<keyword evidence="2" id="KW-1185">Reference proteome</keyword>
<evidence type="ECO:0000313" key="2">
    <source>
        <dbReference type="Proteomes" id="UP000185696"/>
    </source>
</evidence>
<name>A0A7Z0WHK4_9PSEU</name>
<gene>
    <name evidence="1" type="ORF">BLA60_28020</name>
</gene>
<reference evidence="1 2" key="1">
    <citation type="submission" date="2016-12" db="EMBL/GenBank/DDBJ databases">
        <title>The draft genome sequence of Actinophytocola xinjiangensis.</title>
        <authorList>
            <person name="Wang W."/>
            <person name="Yuan L."/>
        </authorList>
    </citation>
    <scope>NUCLEOTIDE SEQUENCE [LARGE SCALE GENOMIC DNA]</scope>
    <source>
        <strain evidence="1 2">CGMCC 4.4663</strain>
    </source>
</reference>
<dbReference type="AlphaFoldDB" id="A0A7Z0WHK4"/>
<dbReference type="Proteomes" id="UP000185696">
    <property type="component" value="Unassembled WGS sequence"/>
</dbReference>
<protein>
    <submittedName>
        <fullName evidence="1">Uncharacterized protein</fullName>
    </submittedName>
</protein>
<comment type="caution">
    <text evidence="1">The sequence shown here is derived from an EMBL/GenBank/DDBJ whole genome shotgun (WGS) entry which is preliminary data.</text>
</comment>
<proteinExistence type="predicted"/>
<dbReference type="OrthoDB" id="3692598at2"/>
<dbReference type="RefSeq" id="WP_075136001.1">
    <property type="nucleotide sequence ID" value="NZ_MSIF01000016.1"/>
</dbReference>
<organism evidence="1 2">
    <name type="scientific">Actinophytocola xinjiangensis</name>
    <dbReference type="NCBI Taxonomy" id="485602"/>
    <lineage>
        <taxon>Bacteria</taxon>
        <taxon>Bacillati</taxon>
        <taxon>Actinomycetota</taxon>
        <taxon>Actinomycetes</taxon>
        <taxon>Pseudonocardiales</taxon>
        <taxon>Pseudonocardiaceae</taxon>
    </lineage>
</organism>
<accession>A0A7Z0WHK4</accession>
<dbReference type="EMBL" id="MSIF01000016">
    <property type="protein sequence ID" value="OLF07409.1"/>
    <property type="molecule type" value="Genomic_DNA"/>
</dbReference>
<sequence>MTGFKWSPRAFTLAQDRFEKLADDSDGYLYDMLRKPVFESGKAGLLNLLLIHHDKLIKEVAVSAGCTPAMLRKINSNLAEVGTLYANSNDRSRERIEKVWDDLGFDLPTSGDANLEQYDQGAYNFGSDYPPHGYPGKGDFSIQDTVNFILGLPKSAVLPQGGLKNPALQAIWDMTCGLWEELCTLIASLLSGDWDTIYTAGDAMTNASDYWINLGAITRRAAGTLFSTWDGNASEHAEHFVAKICDLYDEAARDISECGESYKLHAHGCYVVFNEVKGVIPGIPDSMKMLFQFLDKADKNASPIGIPLPDLSAINDLIKMINKSIAEVTSTLLKVIQVIKAIVGVALAAQGLFADYNNEMKGALG</sequence>